<comment type="subcellular location">
    <subcellularLocation>
        <location evidence="1">Membrane</location>
        <topology evidence="1">Multi-pass membrane protein</topology>
    </subcellularLocation>
</comment>
<keyword evidence="6" id="KW-0732">Signal</keyword>
<feature type="signal peptide" evidence="6">
    <location>
        <begin position="1"/>
        <end position="22"/>
    </location>
</feature>
<feature type="transmembrane region" description="Helical" evidence="5">
    <location>
        <begin position="70"/>
        <end position="88"/>
    </location>
</feature>
<evidence type="ECO:0000256" key="5">
    <source>
        <dbReference type="SAM" id="Phobius"/>
    </source>
</evidence>
<evidence type="ECO:0000313" key="8">
    <source>
        <dbReference type="Proteomes" id="UP000184452"/>
    </source>
</evidence>
<proteinExistence type="predicted"/>
<keyword evidence="4 5" id="KW-0472">Membrane</keyword>
<evidence type="ECO:0000256" key="4">
    <source>
        <dbReference type="ARBA" id="ARBA00023136"/>
    </source>
</evidence>
<evidence type="ECO:0000313" key="7">
    <source>
        <dbReference type="EMBL" id="SHJ23313.1"/>
    </source>
</evidence>
<dbReference type="STRING" id="758803.SAMN05421803_104230"/>
<evidence type="ECO:0000256" key="3">
    <source>
        <dbReference type="ARBA" id="ARBA00022989"/>
    </source>
</evidence>
<dbReference type="Proteomes" id="UP000184452">
    <property type="component" value="Unassembled WGS sequence"/>
</dbReference>
<name>A0A1M6HM53_9ACTN</name>
<dbReference type="AlphaFoldDB" id="A0A1M6HM53"/>
<keyword evidence="8" id="KW-1185">Reference proteome</keyword>
<dbReference type="Pfam" id="PF13564">
    <property type="entry name" value="DoxX_2"/>
    <property type="match status" value="1"/>
</dbReference>
<dbReference type="InterPro" id="IPR032808">
    <property type="entry name" value="DoxX"/>
</dbReference>
<keyword evidence="3 5" id="KW-1133">Transmembrane helix</keyword>
<keyword evidence="2 5" id="KW-0812">Transmembrane</keyword>
<feature type="transmembrane region" description="Helical" evidence="5">
    <location>
        <begin position="43"/>
        <end position="63"/>
    </location>
</feature>
<dbReference type="OrthoDB" id="4570401at2"/>
<protein>
    <submittedName>
        <fullName evidence="7">DoxX-like family protein</fullName>
    </submittedName>
</protein>
<reference evidence="7 8" key="1">
    <citation type="submission" date="2016-11" db="EMBL/GenBank/DDBJ databases">
        <authorList>
            <person name="Jaros S."/>
            <person name="Januszkiewicz K."/>
            <person name="Wedrychowicz H."/>
        </authorList>
    </citation>
    <scope>NUCLEOTIDE SEQUENCE [LARGE SCALE GENOMIC DNA]</scope>
    <source>
        <strain evidence="7 8">CGMCC 4.5723</strain>
    </source>
</reference>
<dbReference type="EMBL" id="FQZK01000004">
    <property type="protein sequence ID" value="SHJ23313.1"/>
    <property type="molecule type" value="Genomic_DNA"/>
</dbReference>
<organism evidence="7 8">
    <name type="scientific">Nocardiopsis flavescens</name>
    <dbReference type="NCBI Taxonomy" id="758803"/>
    <lineage>
        <taxon>Bacteria</taxon>
        <taxon>Bacillati</taxon>
        <taxon>Actinomycetota</taxon>
        <taxon>Actinomycetes</taxon>
        <taxon>Streptosporangiales</taxon>
        <taxon>Nocardiopsidaceae</taxon>
        <taxon>Nocardiopsis</taxon>
    </lineage>
</organism>
<evidence type="ECO:0000256" key="6">
    <source>
        <dbReference type="SAM" id="SignalP"/>
    </source>
</evidence>
<accession>A0A1M6HM53</accession>
<feature type="transmembrane region" description="Helical" evidence="5">
    <location>
        <begin position="94"/>
        <end position="112"/>
    </location>
</feature>
<feature type="chain" id="PRO_5039449405" evidence="6">
    <location>
        <begin position="23"/>
        <end position="113"/>
    </location>
</feature>
<evidence type="ECO:0000256" key="2">
    <source>
        <dbReference type="ARBA" id="ARBA00022692"/>
    </source>
</evidence>
<dbReference type="GO" id="GO:0016020">
    <property type="term" value="C:membrane"/>
    <property type="evidence" value="ECO:0007669"/>
    <property type="project" value="UniProtKB-SubCell"/>
</dbReference>
<sequence>MHLLHLAAVLPAALACAAAAVADLSGHRYPREEADRLGVPRRWIPLLGALLGAGSLGLLLGLAVPAVGTAASAGLVLYFLGALAAHLRVGDLRLGPWALFFTASVAAFAAYLP</sequence>
<gene>
    <name evidence="7" type="ORF">SAMN05421803_104230</name>
</gene>
<dbReference type="RefSeq" id="WP_073378060.1">
    <property type="nucleotide sequence ID" value="NZ_FQZK01000004.1"/>
</dbReference>
<evidence type="ECO:0000256" key="1">
    <source>
        <dbReference type="ARBA" id="ARBA00004141"/>
    </source>
</evidence>